<dbReference type="OMA" id="VHEWIPA"/>
<reference evidence="8 9" key="1">
    <citation type="journal article" date="2012" name="PLoS Pathog.">
        <title>Diverse lifestyles and strategies of plant pathogenesis encoded in the genomes of eighteen Dothideomycetes fungi.</title>
        <authorList>
            <person name="Ohm R.A."/>
            <person name="Feau N."/>
            <person name="Henrissat B."/>
            <person name="Schoch C.L."/>
            <person name="Horwitz B.A."/>
            <person name="Barry K.W."/>
            <person name="Condon B.J."/>
            <person name="Copeland A.C."/>
            <person name="Dhillon B."/>
            <person name="Glaser F."/>
            <person name="Hesse C.N."/>
            <person name="Kosti I."/>
            <person name="LaButti K."/>
            <person name="Lindquist E.A."/>
            <person name="Lucas S."/>
            <person name="Salamov A.A."/>
            <person name="Bradshaw R.E."/>
            <person name="Ciuffetti L."/>
            <person name="Hamelin R.C."/>
            <person name="Kema G.H.J."/>
            <person name="Lawrence C."/>
            <person name="Scott J.A."/>
            <person name="Spatafora J.W."/>
            <person name="Turgeon B.G."/>
            <person name="de Wit P.J.G.M."/>
            <person name="Zhong S."/>
            <person name="Goodwin S.B."/>
            <person name="Grigoriev I.V."/>
        </authorList>
    </citation>
    <scope>NUCLEOTIDE SEQUENCE [LARGE SCALE GENOMIC DNA]</scope>
    <source>
        <strain evidence="8 9">UAMH 10762</strain>
    </source>
</reference>
<sequence>MAGPFFQSTPHLPVLSVVLLLILPFAYASSHAFYNIFFHPLRSIPGPLLWRMTKVPYDYYLFTGNLIPKIAELHRQYGPIVRTAPNDLSCTEAEAWEDVFAHHQGKAEWQKNPARQSNPPNGMPNILGADRENHARYRRLLAHAFSEKGLQEQRGTISHYVDLLIDRLRERARRGESTDMVEWYNMTLFDVIGDLAFGASFNSLQDRKQHEWIPAILGNVQSVVVASVFREYGMPWLNRWAVPRRMQQLRVRNFMYAKQKVVERAELGAARGDFWDRILIKSVDDNAGGEGMNQGEMLNNASVLVLGGSETSVTTLSGLTYFLLQNPEKMAMLVKEIRSSFKSDDEIDAFSVARLTYLSGALEETMRLYPPVPFPAARMPSQGEGTMCGLSVPEGVSVQMSQVGIGQRPDYFHLPEQFVPERWLDEPPPEFAGDNRSALQPFVVGTRNASRPRIGIEIRLTDMQCIGRNLAYAEMRLIVAKLLWHFDLEAAAGGVGDAWLQQKAWGLWSKKPLYVRLKDVAS</sequence>
<feature type="signal peptide" evidence="7">
    <location>
        <begin position="1"/>
        <end position="28"/>
    </location>
</feature>
<proteinExistence type="inferred from homology"/>
<evidence type="ECO:0000256" key="2">
    <source>
        <dbReference type="ARBA" id="ARBA00010617"/>
    </source>
</evidence>
<dbReference type="PANTHER" id="PTHR24305:SF210">
    <property type="entry name" value="CYTOCHROME P450 MONOOXYGENASE ASQL-RELATED"/>
    <property type="match status" value="1"/>
</dbReference>
<feature type="chain" id="PRO_5004021560" evidence="7">
    <location>
        <begin position="29"/>
        <end position="522"/>
    </location>
</feature>
<dbReference type="Pfam" id="PF00067">
    <property type="entry name" value="p450"/>
    <property type="match status" value="1"/>
</dbReference>
<evidence type="ECO:0000256" key="4">
    <source>
        <dbReference type="ARBA" id="ARBA00022723"/>
    </source>
</evidence>
<dbReference type="GO" id="GO:0020037">
    <property type="term" value="F:heme binding"/>
    <property type="evidence" value="ECO:0007669"/>
    <property type="project" value="InterPro"/>
</dbReference>
<dbReference type="SUPFAM" id="SSF48264">
    <property type="entry name" value="Cytochrome P450"/>
    <property type="match status" value="1"/>
</dbReference>
<evidence type="ECO:0000256" key="1">
    <source>
        <dbReference type="ARBA" id="ARBA00001971"/>
    </source>
</evidence>
<dbReference type="EMBL" id="KB445558">
    <property type="protein sequence ID" value="EMC94776.1"/>
    <property type="molecule type" value="Genomic_DNA"/>
</dbReference>
<keyword evidence="9" id="KW-1185">Reference proteome</keyword>
<dbReference type="HOGENOM" id="CLU_001570_14_11_1"/>
<dbReference type="Proteomes" id="UP000011761">
    <property type="component" value="Unassembled WGS sequence"/>
</dbReference>
<dbReference type="CDD" id="cd11058">
    <property type="entry name" value="CYP60B-like"/>
    <property type="match status" value="1"/>
</dbReference>
<dbReference type="RefSeq" id="XP_007678225.1">
    <property type="nucleotide sequence ID" value="XM_007680035.1"/>
</dbReference>
<evidence type="ECO:0000313" key="9">
    <source>
        <dbReference type="Proteomes" id="UP000011761"/>
    </source>
</evidence>
<accession>M2MDY0</accession>
<dbReference type="GO" id="GO:0004497">
    <property type="term" value="F:monooxygenase activity"/>
    <property type="evidence" value="ECO:0007669"/>
    <property type="project" value="InterPro"/>
</dbReference>
<dbReference type="KEGG" id="bcom:BAUCODRAFT_74097"/>
<dbReference type="PRINTS" id="PR00385">
    <property type="entry name" value="P450"/>
</dbReference>
<dbReference type="GeneID" id="19116865"/>
<keyword evidence="5 6" id="KW-0408">Iron</keyword>
<gene>
    <name evidence="8" type="ORF">BAUCODRAFT_74097</name>
</gene>
<keyword evidence="4 6" id="KW-0479">Metal-binding</keyword>
<dbReference type="InterPro" id="IPR050121">
    <property type="entry name" value="Cytochrome_P450_monoxygenase"/>
</dbReference>
<organism evidence="8 9">
    <name type="scientific">Baudoinia panamericana (strain UAMH 10762)</name>
    <name type="common">Angels' share fungus</name>
    <name type="synonym">Baudoinia compniacensis (strain UAMH 10762)</name>
    <dbReference type="NCBI Taxonomy" id="717646"/>
    <lineage>
        <taxon>Eukaryota</taxon>
        <taxon>Fungi</taxon>
        <taxon>Dikarya</taxon>
        <taxon>Ascomycota</taxon>
        <taxon>Pezizomycotina</taxon>
        <taxon>Dothideomycetes</taxon>
        <taxon>Dothideomycetidae</taxon>
        <taxon>Mycosphaerellales</taxon>
        <taxon>Teratosphaeriaceae</taxon>
        <taxon>Baudoinia</taxon>
    </lineage>
</organism>
<name>M2MDY0_BAUPA</name>
<evidence type="ECO:0000256" key="6">
    <source>
        <dbReference type="PIRSR" id="PIRSR602403-1"/>
    </source>
</evidence>
<dbReference type="OrthoDB" id="1470350at2759"/>
<dbReference type="PRINTS" id="PR00465">
    <property type="entry name" value="EP450IV"/>
</dbReference>
<keyword evidence="3 6" id="KW-0349">Heme</keyword>
<evidence type="ECO:0000256" key="7">
    <source>
        <dbReference type="SAM" id="SignalP"/>
    </source>
</evidence>
<comment type="similarity">
    <text evidence="2">Belongs to the cytochrome P450 family.</text>
</comment>
<dbReference type="GO" id="GO:0005506">
    <property type="term" value="F:iron ion binding"/>
    <property type="evidence" value="ECO:0007669"/>
    <property type="project" value="InterPro"/>
</dbReference>
<dbReference type="GO" id="GO:0016705">
    <property type="term" value="F:oxidoreductase activity, acting on paired donors, with incorporation or reduction of molecular oxygen"/>
    <property type="evidence" value="ECO:0007669"/>
    <property type="project" value="InterPro"/>
</dbReference>
<dbReference type="InterPro" id="IPR002403">
    <property type="entry name" value="Cyt_P450_E_grp-IV"/>
</dbReference>
<comment type="cofactor">
    <cofactor evidence="1 6">
        <name>heme</name>
        <dbReference type="ChEBI" id="CHEBI:30413"/>
    </cofactor>
</comment>
<evidence type="ECO:0000313" key="8">
    <source>
        <dbReference type="EMBL" id="EMC94776.1"/>
    </source>
</evidence>
<evidence type="ECO:0000256" key="5">
    <source>
        <dbReference type="ARBA" id="ARBA00023004"/>
    </source>
</evidence>
<keyword evidence="7" id="KW-0732">Signal</keyword>
<protein>
    <submittedName>
        <fullName evidence="8">Uncharacterized protein</fullName>
    </submittedName>
</protein>
<dbReference type="InterPro" id="IPR036396">
    <property type="entry name" value="Cyt_P450_sf"/>
</dbReference>
<dbReference type="Gene3D" id="1.10.630.10">
    <property type="entry name" value="Cytochrome P450"/>
    <property type="match status" value="1"/>
</dbReference>
<dbReference type="eggNOG" id="KOG0158">
    <property type="taxonomic scope" value="Eukaryota"/>
</dbReference>
<dbReference type="InterPro" id="IPR001128">
    <property type="entry name" value="Cyt_P450"/>
</dbReference>
<dbReference type="STRING" id="717646.M2MDY0"/>
<dbReference type="AlphaFoldDB" id="M2MDY0"/>
<feature type="binding site" description="axial binding residue" evidence="6">
    <location>
        <position position="465"/>
    </location>
    <ligand>
        <name>heme</name>
        <dbReference type="ChEBI" id="CHEBI:30413"/>
    </ligand>
    <ligandPart>
        <name>Fe</name>
        <dbReference type="ChEBI" id="CHEBI:18248"/>
    </ligandPart>
</feature>
<dbReference type="PANTHER" id="PTHR24305">
    <property type="entry name" value="CYTOCHROME P450"/>
    <property type="match status" value="1"/>
</dbReference>
<evidence type="ECO:0000256" key="3">
    <source>
        <dbReference type="ARBA" id="ARBA00022617"/>
    </source>
</evidence>